<gene>
    <name evidence="2" type="ORF">B0J12DRAFT_60456</name>
</gene>
<proteinExistence type="predicted"/>
<accession>A0ABQ8FQ23</accession>
<name>A0ABQ8FQ23_9PEZI</name>
<dbReference type="PANTHER" id="PTHR11559">
    <property type="entry name" value="CARBOXYLESTERASE"/>
    <property type="match status" value="1"/>
</dbReference>
<reference evidence="2 3" key="1">
    <citation type="journal article" date="2021" name="Nat. Commun.">
        <title>Genetic determinants of endophytism in the Arabidopsis root mycobiome.</title>
        <authorList>
            <person name="Mesny F."/>
            <person name="Miyauchi S."/>
            <person name="Thiergart T."/>
            <person name="Pickel B."/>
            <person name="Atanasova L."/>
            <person name="Karlsson M."/>
            <person name="Huettel B."/>
            <person name="Barry K.W."/>
            <person name="Haridas S."/>
            <person name="Chen C."/>
            <person name="Bauer D."/>
            <person name="Andreopoulos W."/>
            <person name="Pangilinan J."/>
            <person name="LaButti K."/>
            <person name="Riley R."/>
            <person name="Lipzen A."/>
            <person name="Clum A."/>
            <person name="Drula E."/>
            <person name="Henrissat B."/>
            <person name="Kohler A."/>
            <person name="Grigoriev I.V."/>
            <person name="Martin F.M."/>
            <person name="Hacquard S."/>
        </authorList>
    </citation>
    <scope>NUCLEOTIDE SEQUENCE [LARGE SCALE GENOMIC DNA]</scope>
    <source>
        <strain evidence="2 3">MPI-SDFR-AT-0080</strain>
    </source>
</reference>
<feature type="domain" description="Carboxylesterase type B" evidence="1">
    <location>
        <begin position="18"/>
        <end position="519"/>
    </location>
</feature>
<dbReference type="InterPro" id="IPR002018">
    <property type="entry name" value="CarbesteraseB"/>
</dbReference>
<organism evidence="2 3">
    <name type="scientific">Macrophomina phaseolina</name>
    <dbReference type="NCBI Taxonomy" id="35725"/>
    <lineage>
        <taxon>Eukaryota</taxon>
        <taxon>Fungi</taxon>
        <taxon>Dikarya</taxon>
        <taxon>Ascomycota</taxon>
        <taxon>Pezizomycotina</taxon>
        <taxon>Dothideomycetes</taxon>
        <taxon>Dothideomycetes incertae sedis</taxon>
        <taxon>Botryosphaeriales</taxon>
        <taxon>Botryosphaeriaceae</taxon>
        <taxon>Macrophomina</taxon>
    </lineage>
</organism>
<protein>
    <submittedName>
        <fullName evidence="2">Acetylcholinesterase</fullName>
    </submittedName>
</protein>
<dbReference type="EMBL" id="JAGTJR010000107">
    <property type="protein sequence ID" value="KAH7010706.1"/>
    <property type="molecule type" value="Genomic_DNA"/>
</dbReference>
<evidence type="ECO:0000313" key="2">
    <source>
        <dbReference type="EMBL" id="KAH7010706.1"/>
    </source>
</evidence>
<dbReference type="SUPFAM" id="SSF53474">
    <property type="entry name" value="alpha/beta-Hydrolases"/>
    <property type="match status" value="1"/>
</dbReference>
<dbReference type="InterPro" id="IPR029058">
    <property type="entry name" value="AB_hydrolase_fold"/>
</dbReference>
<sequence>MHRESPKGRVSIWVPGLGKLDGLEYSQRVRQFLGIPYARLKKRWTRAELCTLWEGNYHNGTLLGADCPMPMASEGPEGDYRNEFAPVPPFPYLNNPPIDEKQALVMNIVVPPPDVCQAEERHNKKLPVFVWVHGGSLMYGGANLATLDGVKLVAHSVAVGRPMIAINFNYRIGFGGFLASRAIERELARDGYAGCGNFGFTDQQLAFEWVQRYVGAFGGDPGRVTAAGESSGGISVGYLMLLQHPGQPLFKRAVCMSGVALSMPAWTLDAHEIQFRALCRHFAIDPDDGHVLDQLRSIPEQELANATPTVLGVPSGTGIPCRDGWLLQRDPGEPREAPAWLGSLMVGDAKDEDIIFHGNIFHDDYQFFRSTLREHIRNEDHVDEILKLYEIFPELSPDMLRSRVAYMAADAAFRLPNYITSKTNKRLADQNRLFLYHFDQPSRIKESAWQGLAHHALDMIYLFGNLDECLSNEERSMARDFARAWIEFVHGDAPWDSRELHWMIWGPDSKYTLKSVDEDEATRHYKRFEAMLNVGDPGSTWKKWFLGIDAIVCKRMNIGRNQAIAE</sequence>
<evidence type="ECO:0000259" key="1">
    <source>
        <dbReference type="Pfam" id="PF00135"/>
    </source>
</evidence>
<keyword evidence="3" id="KW-1185">Reference proteome</keyword>
<comment type="caution">
    <text evidence="2">The sequence shown here is derived from an EMBL/GenBank/DDBJ whole genome shotgun (WGS) entry which is preliminary data.</text>
</comment>
<dbReference type="Proteomes" id="UP000774617">
    <property type="component" value="Unassembled WGS sequence"/>
</dbReference>
<evidence type="ECO:0000313" key="3">
    <source>
        <dbReference type="Proteomes" id="UP000774617"/>
    </source>
</evidence>
<dbReference type="Pfam" id="PF00135">
    <property type="entry name" value="COesterase"/>
    <property type="match status" value="1"/>
</dbReference>
<dbReference type="InterPro" id="IPR050309">
    <property type="entry name" value="Type-B_Carboxylest/Lipase"/>
</dbReference>
<dbReference type="Gene3D" id="3.40.50.1820">
    <property type="entry name" value="alpha/beta hydrolase"/>
    <property type="match status" value="1"/>
</dbReference>